<comment type="function">
    <text evidence="3">Catalyzes the initial reaction in the xylose utilization pathway by reducing D-xylose into xylitol. Xylose is a major component of hemicelluloses such as xylan. Most fungi utilize D-xylose via three enzymatic reactions, xylose reductase (XR), xylitol dehydrogenase (XDH), and xylulokinase, to form xylulose 5-phosphate, which enters pentose phosphate pathway.</text>
</comment>
<dbReference type="Gene3D" id="3.20.20.100">
    <property type="entry name" value="NADP-dependent oxidoreductase domain"/>
    <property type="match status" value="1"/>
</dbReference>
<feature type="active site" description="Proton donor" evidence="6">
    <location>
        <position position="53"/>
    </location>
</feature>
<reference evidence="10" key="1">
    <citation type="journal article" date="2014" name="PLoS Genet.">
        <title>Signature Gene Expression Reveals Novel Clues to the Molecular Mechanisms of Dimorphic Transition in Penicillium marneffei.</title>
        <authorList>
            <person name="Yang E."/>
            <person name="Wang G."/>
            <person name="Cai J."/>
            <person name="Woo P.C."/>
            <person name="Lau S.K."/>
            <person name="Yuen K.-Y."/>
            <person name="Chow W.-N."/>
            <person name="Lin X."/>
        </authorList>
    </citation>
    <scope>NUCLEOTIDE SEQUENCE [LARGE SCALE GENOMIC DNA]</scope>
    <source>
        <strain evidence="10">PM1</strain>
    </source>
</reference>
<dbReference type="EC" id="1.1.1.307" evidence="1"/>
<dbReference type="InterPro" id="IPR020471">
    <property type="entry name" value="AKR"/>
</dbReference>
<dbReference type="InterPro" id="IPR036812">
    <property type="entry name" value="NAD(P)_OxRdtase_dom_sf"/>
</dbReference>
<dbReference type="InterPro" id="IPR018170">
    <property type="entry name" value="Aldo/ket_reductase_CS"/>
</dbReference>
<evidence type="ECO:0000256" key="6">
    <source>
        <dbReference type="PIRSR" id="PIRSR000097-1"/>
    </source>
</evidence>
<evidence type="ECO:0000313" key="10">
    <source>
        <dbReference type="EMBL" id="KFX48156.1"/>
    </source>
</evidence>
<comment type="catalytic activity">
    <reaction evidence="4">
        <text>xylitol + NADP(+) = D-xylose + NADPH + H(+)</text>
        <dbReference type="Rhea" id="RHEA:27445"/>
        <dbReference type="ChEBI" id="CHEBI:15378"/>
        <dbReference type="ChEBI" id="CHEBI:17151"/>
        <dbReference type="ChEBI" id="CHEBI:53455"/>
        <dbReference type="ChEBI" id="CHEBI:57783"/>
        <dbReference type="ChEBI" id="CHEBI:58349"/>
        <dbReference type="EC" id="1.1.1.307"/>
    </reaction>
</comment>
<dbReference type="SUPFAM" id="SSF51430">
    <property type="entry name" value="NAD(P)-linked oxidoreductase"/>
    <property type="match status" value="1"/>
</dbReference>
<evidence type="ECO:0000256" key="2">
    <source>
        <dbReference type="ARBA" id="ARBA00023002"/>
    </source>
</evidence>
<dbReference type="EMBL" id="JPOX01000013">
    <property type="protein sequence ID" value="KFX48156.1"/>
    <property type="molecule type" value="Genomic_DNA"/>
</dbReference>
<evidence type="ECO:0000256" key="5">
    <source>
        <dbReference type="ARBA" id="ARBA00049485"/>
    </source>
</evidence>
<evidence type="ECO:0000256" key="1">
    <source>
        <dbReference type="ARBA" id="ARBA00012845"/>
    </source>
</evidence>
<dbReference type="PIRSF" id="PIRSF000097">
    <property type="entry name" value="AKR"/>
    <property type="match status" value="1"/>
</dbReference>
<dbReference type="PROSITE" id="PS00062">
    <property type="entry name" value="ALDOKETO_REDUCTASE_2"/>
    <property type="match status" value="1"/>
</dbReference>
<feature type="site" description="Lowers pKa of active site Tyr" evidence="8">
    <location>
        <position position="82"/>
    </location>
</feature>
<dbReference type="PROSITE" id="PS00798">
    <property type="entry name" value="ALDOKETO_REDUCTASE_1"/>
    <property type="match status" value="1"/>
</dbReference>
<protein>
    <recommendedName>
        <fullName evidence="1">D-xylose reductase [NAD(P)H]</fullName>
        <ecNumber evidence="1">1.1.1.307</ecNumber>
    </recommendedName>
</protein>
<dbReference type="InterPro" id="IPR023210">
    <property type="entry name" value="NADP_OxRdtase_dom"/>
</dbReference>
<evidence type="ECO:0000256" key="8">
    <source>
        <dbReference type="PIRSR" id="PIRSR000097-3"/>
    </source>
</evidence>
<sequence>MSPLAEKRYKLNTGAEIPALGFGTWQSTPEETQRAVYHAIKAGYRHIDTALVYGNEVDVGKGIKAAIDDGLVKREDLFVTTKLWNVYANRVEEGLDASLKALGLEYVDLYLVHWPVRMNDKGIFASFLFRLSLFGGLANNVGNHPLFPKHPDGSRDIIFSHNHVDTWKDMEKLPATGKTKAVGVSNYSVPYLEKLLAEATIVPATNQIENHPQLAQQEIVDFCKTKGIVIEAYSPLGSTGSPLFNAEPVVEIANKRNVSPATVLLSWHLARGSVVLAKSINPDRITANRELIDLDAEDVALLQKYADDLRASGQQKRYVAPPFGVDMGFPDKW</sequence>
<comment type="catalytic activity">
    <reaction evidence="5">
        <text>xylitol + NAD(+) = D-xylose + NADH + H(+)</text>
        <dbReference type="Rhea" id="RHEA:27441"/>
        <dbReference type="ChEBI" id="CHEBI:15378"/>
        <dbReference type="ChEBI" id="CHEBI:17151"/>
        <dbReference type="ChEBI" id="CHEBI:53455"/>
        <dbReference type="ChEBI" id="CHEBI:57540"/>
        <dbReference type="ChEBI" id="CHEBI:57945"/>
        <dbReference type="EC" id="1.1.1.307"/>
    </reaction>
</comment>
<evidence type="ECO:0000256" key="4">
    <source>
        <dbReference type="ARBA" id="ARBA00047534"/>
    </source>
</evidence>
<dbReference type="AlphaFoldDB" id="A0A093VNB5"/>
<evidence type="ECO:0000259" key="9">
    <source>
        <dbReference type="Pfam" id="PF00248"/>
    </source>
</evidence>
<comment type="caution">
    <text evidence="10">The sequence shown here is derived from an EMBL/GenBank/DDBJ whole genome shotgun (WGS) entry which is preliminary data.</text>
</comment>
<feature type="domain" description="NADP-dependent oxidoreductase" evidence="9">
    <location>
        <begin position="20"/>
        <end position="304"/>
    </location>
</feature>
<feature type="binding site" evidence="7">
    <location>
        <position position="113"/>
    </location>
    <ligand>
        <name>substrate</name>
    </ligand>
</feature>
<keyword evidence="2" id="KW-0560">Oxidoreductase</keyword>
<name>A0A093VNB5_TALMA</name>
<proteinExistence type="predicted"/>
<dbReference type="Pfam" id="PF00248">
    <property type="entry name" value="Aldo_ket_red"/>
    <property type="match status" value="1"/>
</dbReference>
<evidence type="ECO:0000256" key="7">
    <source>
        <dbReference type="PIRSR" id="PIRSR000097-2"/>
    </source>
</evidence>
<gene>
    <name evidence="10" type="ORF">GQ26_0132140</name>
</gene>
<dbReference type="PROSITE" id="PS00063">
    <property type="entry name" value="ALDOKETO_REDUCTASE_3"/>
    <property type="match status" value="1"/>
</dbReference>
<dbReference type="GO" id="GO:0016491">
    <property type="term" value="F:oxidoreductase activity"/>
    <property type="evidence" value="ECO:0007669"/>
    <property type="project" value="UniProtKB-KW"/>
</dbReference>
<organism evidence="10">
    <name type="scientific">Talaromyces marneffei PM1</name>
    <dbReference type="NCBI Taxonomy" id="1077442"/>
    <lineage>
        <taxon>Eukaryota</taxon>
        <taxon>Fungi</taxon>
        <taxon>Dikarya</taxon>
        <taxon>Ascomycota</taxon>
        <taxon>Pezizomycotina</taxon>
        <taxon>Eurotiomycetes</taxon>
        <taxon>Eurotiomycetidae</taxon>
        <taxon>Eurotiales</taxon>
        <taxon>Trichocomaceae</taxon>
        <taxon>Talaromyces</taxon>
        <taxon>Talaromyces sect. Talaromyces</taxon>
    </lineage>
</organism>
<dbReference type="PANTHER" id="PTHR11732">
    <property type="entry name" value="ALDO/KETO REDUCTASE"/>
    <property type="match status" value="1"/>
</dbReference>
<accession>A0A093VNB5</accession>
<dbReference type="PRINTS" id="PR00069">
    <property type="entry name" value="ALDKETRDTASE"/>
</dbReference>
<evidence type="ECO:0000256" key="3">
    <source>
        <dbReference type="ARBA" id="ARBA00025065"/>
    </source>
</evidence>